<dbReference type="InterPro" id="IPR050077">
    <property type="entry name" value="LexA_repressor"/>
</dbReference>
<dbReference type="EMBL" id="AGZS01000001">
    <property type="protein sequence ID" value="EJD65558.1"/>
    <property type="molecule type" value="Genomic_DNA"/>
</dbReference>
<dbReference type="InterPro" id="IPR006197">
    <property type="entry name" value="Peptidase_S24_LexA"/>
</dbReference>
<dbReference type="GO" id="GO:0009432">
    <property type="term" value="P:SOS response"/>
    <property type="evidence" value="ECO:0007669"/>
    <property type="project" value="UniProtKB-KW"/>
</dbReference>
<dbReference type="MEROPS" id="S24.003"/>
<gene>
    <name evidence="9" type="ORF">HMPREF9156_00322</name>
</gene>
<dbReference type="CDD" id="cd06529">
    <property type="entry name" value="S24_LexA-like"/>
    <property type="match status" value="1"/>
</dbReference>
<organism evidence="9 10">
    <name type="scientific">Scardovia wiggsiae F0424</name>
    <dbReference type="NCBI Taxonomy" id="857290"/>
    <lineage>
        <taxon>Bacteria</taxon>
        <taxon>Bacillati</taxon>
        <taxon>Actinomycetota</taxon>
        <taxon>Actinomycetes</taxon>
        <taxon>Bifidobacteriales</taxon>
        <taxon>Bifidobacteriaceae</taxon>
        <taxon>Scardovia</taxon>
    </lineage>
</organism>
<keyword evidence="6" id="KW-0742">SOS response</keyword>
<dbReference type="eggNOG" id="COG1974">
    <property type="taxonomic scope" value="Bacteria"/>
</dbReference>
<evidence type="ECO:0000256" key="2">
    <source>
        <dbReference type="ARBA" id="ARBA00022763"/>
    </source>
</evidence>
<keyword evidence="3 7" id="KW-0378">Hydrolase</keyword>
<evidence type="ECO:0000313" key="10">
    <source>
        <dbReference type="Proteomes" id="UP000006415"/>
    </source>
</evidence>
<dbReference type="PANTHER" id="PTHR33516">
    <property type="entry name" value="LEXA REPRESSOR"/>
    <property type="match status" value="1"/>
</dbReference>
<dbReference type="InterPro" id="IPR015927">
    <property type="entry name" value="Peptidase_S24_S26A/B/C"/>
</dbReference>
<keyword evidence="4 7" id="KW-0068">Autocatalytic cleavage</keyword>
<dbReference type="InterPro" id="IPR039418">
    <property type="entry name" value="LexA-like"/>
</dbReference>
<proteinExistence type="inferred from homology"/>
<dbReference type="Gene3D" id="2.10.109.10">
    <property type="entry name" value="Umud Fragment, subunit A"/>
    <property type="match status" value="1"/>
</dbReference>
<dbReference type="GO" id="GO:0016787">
    <property type="term" value="F:hydrolase activity"/>
    <property type="evidence" value="ECO:0007669"/>
    <property type="project" value="UniProtKB-KW"/>
</dbReference>
<sequence length="157" mass="17178">MAVPMALEAVHAGFPSVAQDYFDGDFSFDDNVITHPDTTFVMAVAGDSMEGAGIFDGDILVVDRSLAAEENSIVIAAINGELTVKRLIMGADNRPLLHPENPQYPDIPLYLEQEVVIWGVVIGNFHWQNSYARHSRPLEADAAGKPDWEGRNGMQPL</sequence>
<dbReference type="RefSeq" id="WP_007147390.1">
    <property type="nucleotide sequence ID" value="NZ_AKCI01000001.1"/>
</dbReference>
<feature type="domain" description="Peptidase S24/S26A/S26B/S26C" evidence="8">
    <location>
        <begin position="8"/>
        <end position="122"/>
    </location>
</feature>
<dbReference type="HOGENOM" id="CLU_066192_0_0_11"/>
<protein>
    <recommendedName>
        <fullName evidence="8">Peptidase S24/S26A/S26B/S26C domain-containing protein</fullName>
    </recommendedName>
</protein>
<evidence type="ECO:0000259" key="8">
    <source>
        <dbReference type="Pfam" id="PF00717"/>
    </source>
</evidence>
<dbReference type="STRING" id="857290.HMPREF9156_00322"/>
<name>J0DGU6_9BIFI</name>
<evidence type="ECO:0000256" key="3">
    <source>
        <dbReference type="ARBA" id="ARBA00022801"/>
    </source>
</evidence>
<dbReference type="Pfam" id="PF00717">
    <property type="entry name" value="Peptidase_S24"/>
    <property type="match status" value="1"/>
</dbReference>
<dbReference type="SUPFAM" id="SSF51306">
    <property type="entry name" value="LexA/Signal peptidase"/>
    <property type="match status" value="1"/>
</dbReference>
<evidence type="ECO:0000256" key="4">
    <source>
        <dbReference type="ARBA" id="ARBA00022813"/>
    </source>
</evidence>
<dbReference type="GO" id="GO:0006281">
    <property type="term" value="P:DNA repair"/>
    <property type="evidence" value="ECO:0007669"/>
    <property type="project" value="UniProtKB-KW"/>
</dbReference>
<evidence type="ECO:0000313" key="9">
    <source>
        <dbReference type="EMBL" id="EJD65558.1"/>
    </source>
</evidence>
<dbReference type="OrthoDB" id="9787787at2"/>
<evidence type="ECO:0000256" key="6">
    <source>
        <dbReference type="ARBA" id="ARBA00023236"/>
    </source>
</evidence>
<dbReference type="PRINTS" id="PR00726">
    <property type="entry name" value="LEXASERPTASE"/>
</dbReference>
<evidence type="ECO:0000256" key="5">
    <source>
        <dbReference type="ARBA" id="ARBA00023204"/>
    </source>
</evidence>
<dbReference type="InterPro" id="IPR036286">
    <property type="entry name" value="LexA/Signal_pep-like_sf"/>
</dbReference>
<dbReference type="Proteomes" id="UP000006415">
    <property type="component" value="Unassembled WGS sequence"/>
</dbReference>
<dbReference type="GO" id="GO:0006355">
    <property type="term" value="P:regulation of DNA-templated transcription"/>
    <property type="evidence" value="ECO:0007669"/>
    <property type="project" value="InterPro"/>
</dbReference>
<comment type="caution">
    <text evidence="9">The sequence shown here is derived from an EMBL/GenBank/DDBJ whole genome shotgun (WGS) entry which is preliminary data.</text>
</comment>
<keyword evidence="2" id="KW-0227">DNA damage</keyword>
<reference evidence="9 10" key="1">
    <citation type="submission" date="2012-01" db="EMBL/GenBank/DDBJ databases">
        <title>The Genome Sequence of Scardovia wiggsiae F0424.</title>
        <authorList>
            <consortium name="The Broad Institute Genome Sequencing Platform"/>
            <person name="Earl A."/>
            <person name="Ward D."/>
            <person name="Feldgarden M."/>
            <person name="Gevers D."/>
            <person name="Izard J."/>
            <person name="Ganesan A."/>
            <person name="Baranova O.V."/>
            <person name="Blanton J.M."/>
            <person name="Tanner A.C."/>
            <person name="Mathney J."/>
            <person name="Dewhirst F.E."/>
            <person name="Young S.K."/>
            <person name="Zeng Q."/>
            <person name="Gargeya S."/>
            <person name="Fitzgerald M."/>
            <person name="Haas B."/>
            <person name="Abouelleil A."/>
            <person name="Alvarado L."/>
            <person name="Arachchi H.M."/>
            <person name="Berlin A."/>
            <person name="Chapman S.B."/>
            <person name="Gearin G."/>
            <person name="Goldberg J."/>
            <person name="Griggs A."/>
            <person name="Gujja S."/>
            <person name="Hansen M."/>
            <person name="Heiman D."/>
            <person name="Howarth C."/>
            <person name="Larimer J."/>
            <person name="Lui A."/>
            <person name="MacDonald P.J.P."/>
            <person name="McCowen C."/>
            <person name="Montmayeur A."/>
            <person name="Murphy C."/>
            <person name="Neiman D."/>
            <person name="Pearson M."/>
            <person name="Priest M."/>
            <person name="Roberts A."/>
            <person name="Saif S."/>
            <person name="Shea T."/>
            <person name="Sisk P."/>
            <person name="Stolte C."/>
            <person name="Sykes S."/>
            <person name="Wortman J."/>
            <person name="Nusbaum C."/>
            <person name="Birren B."/>
        </authorList>
    </citation>
    <scope>NUCLEOTIDE SEQUENCE [LARGE SCALE GENOMIC DNA]</scope>
    <source>
        <strain evidence="9 10">F0424</strain>
    </source>
</reference>
<dbReference type="NCBIfam" id="NF007621">
    <property type="entry name" value="PRK10276.1"/>
    <property type="match status" value="1"/>
</dbReference>
<evidence type="ECO:0000256" key="7">
    <source>
        <dbReference type="RuleBase" id="RU003991"/>
    </source>
</evidence>
<dbReference type="AlphaFoldDB" id="J0DGU6"/>
<accession>J0DGU6</accession>
<keyword evidence="10" id="KW-1185">Reference proteome</keyword>
<dbReference type="GO" id="GO:0003677">
    <property type="term" value="F:DNA binding"/>
    <property type="evidence" value="ECO:0007669"/>
    <property type="project" value="InterPro"/>
</dbReference>
<keyword evidence="5" id="KW-0234">DNA repair</keyword>
<comment type="similarity">
    <text evidence="1 7">Belongs to the peptidase S24 family.</text>
</comment>
<dbReference type="PANTHER" id="PTHR33516:SF2">
    <property type="entry name" value="LEXA REPRESSOR-RELATED"/>
    <property type="match status" value="1"/>
</dbReference>
<evidence type="ECO:0000256" key="1">
    <source>
        <dbReference type="ARBA" id="ARBA00007484"/>
    </source>
</evidence>